<accession>F0WN81</accession>
<protein>
    <submittedName>
        <fullName evidence="1">AlNc14C167G7913 protein</fullName>
    </submittedName>
</protein>
<organism evidence="1">
    <name type="scientific">Albugo laibachii Nc14</name>
    <dbReference type="NCBI Taxonomy" id="890382"/>
    <lineage>
        <taxon>Eukaryota</taxon>
        <taxon>Sar</taxon>
        <taxon>Stramenopiles</taxon>
        <taxon>Oomycota</taxon>
        <taxon>Peronosporomycetes</taxon>
        <taxon>Albuginales</taxon>
        <taxon>Albuginaceae</taxon>
        <taxon>Albugo</taxon>
    </lineage>
</organism>
<reference evidence="1" key="2">
    <citation type="submission" date="2011-02" db="EMBL/GenBank/DDBJ databases">
        <authorList>
            <person name="MacLean D."/>
        </authorList>
    </citation>
    <scope>NUCLEOTIDE SEQUENCE</scope>
</reference>
<name>F0WN81_9STRA</name>
<sequence length="79" mass="8871">MSHVEQSNRKQRAFGGSDQAIWQYGNPDMEDSLITVKATVFLSKDDVLSILYLVLSLDYAQLIDKYTQSASNTTALKLK</sequence>
<reference evidence="1" key="1">
    <citation type="journal article" date="2011" name="PLoS Biol.">
        <title>Gene gain and loss during evolution of obligate parasitism in the white rust pathogen of Arabidopsis thaliana.</title>
        <authorList>
            <person name="Kemen E."/>
            <person name="Gardiner A."/>
            <person name="Schultz-Larsen T."/>
            <person name="Kemen A.C."/>
            <person name="Balmuth A.L."/>
            <person name="Robert-Seilaniantz A."/>
            <person name="Bailey K."/>
            <person name="Holub E."/>
            <person name="Studholme D.J."/>
            <person name="Maclean D."/>
            <person name="Jones J.D."/>
        </authorList>
    </citation>
    <scope>NUCLEOTIDE SEQUENCE</scope>
</reference>
<proteinExistence type="predicted"/>
<dbReference type="EMBL" id="FR824212">
    <property type="protein sequence ID" value="CCA22770.1"/>
    <property type="molecule type" value="Genomic_DNA"/>
</dbReference>
<evidence type="ECO:0000313" key="1">
    <source>
        <dbReference type="EMBL" id="CCA22770.1"/>
    </source>
</evidence>
<dbReference type="AlphaFoldDB" id="F0WN81"/>
<dbReference type="HOGENOM" id="CLU_2502614_0_0_1"/>
<gene>
    <name evidence="1" type="primary">AlNc14C167G7913</name>
    <name evidence="1" type="ORF">ALNC14_089130</name>
</gene>